<evidence type="ECO:0000313" key="2">
    <source>
        <dbReference type="Proteomes" id="UP000724584"/>
    </source>
</evidence>
<comment type="caution">
    <text evidence="1">The sequence shown here is derived from an EMBL/GenBank/DDBJ whole genome shotgun (WGS) entry which is preliminary data.</text>
</comment>
<gene>
    <name evidence="1" type="ORF">F5144DRAFT_493911</name>
</gene>
<protein>
    <submittedName>
        <fullName evidence="1">Uncharacterized protein</fullName>
    </submittedName>
</protein>
<keyword evidence="2" id="KW-1185">Reference proteome</keyword>
<sequence length="416" mass="45355">MGDTVRPWERHNGVRVNLAHDGLQHALGTSLTAPTATPALGSPSNDISPAVGGHTPTPSSTLGSPFAYEGRYGSTTPSSTLPRYEHRTTTASPHPLMQDDSSASTSTIQRYQTGRPSPSSWYSQPTGANNHSTEPSPAAPRAARISTTRRSPSPSRTFRLRPSPVLATRHLRTPPLFRPRPVPALTSQHGSPTSNPFRLRPSPTLSRAFVFTTADTTAYEPDTDRAFAHSQPRSRLPPRRVPHTPQRQITGAAQRGGSSGYTGHGYGYGGPAYSYVGSDGGLWDSVPVTRLGNMASPSSQVPPPQLWPDFSLRWLNNQIRPRKSETRRFTEIGIHDSDSDDYRHLSIAAATKAMKEMGQHIVVHSRVNADETEFIGSEVYEEYIRLDNDLLRASYKKPVPARTPLIFGDDGTVLVG</sequence>
<evidence type="ECO:0000313" key="1">
    <source>
        <dbReference type="EMBL" id="KAH6628757.1"/>
    </source>
</evidence>
<dbReference type="EMBL" id="JAGIZQ010000005">
    <property type="protein sequence ID" value="KAH6628757.1"/>
    <property type="molecule type" value="Genomic_DNA"/>
</dbReference>
<reference evidence="1 2" key="1">
    <citation type="journal article" date="2021" name="Nat. Commun.">
        <title>Genetic determinants of endophytism in the Arabidopsis root mycobiome.</title>
        <authorList>
            <person name="Mesny F."/>
            <person name="Miyauchi S."/>
            <person name="Thiergart T."/>
            <person name="Pickel B."/>
            <person name="Atanasova L."/>
            <person name="Karlsson M."/>
            <person name="Huettel B."/>
            <person name="Barry K.W."/>
            <person name="Haridas S."/>
            <person name="Chen C."/>
            <person name="Bauer D."/>
            <person name="Andreopoulos W."/>
            <person name="Pangilinan J."/>
            <person name="LaButti K."/>
            <person name="Riley R."/>
            <person name="Lipzen A."/>
            <person name="Clum A."/>
            <person name="Drula E."/>
            <person name="Henrissat B."/>
            <person name="Kohler A."/>
            <person name="Grigoriev I.V."/>
            <person name="Martin F.M."/>
            <person name="Hacquard S."/>
        </authorList>
    </citation>
    <scope>NUCLEOTIDE SEQUENCE [LARGE SCALE GENOMIC DNA]</scope>
    <source>
        <strain evidence="1 2">MPI-SDFR-AT-0079</strain>
    </source>
</reference>
<name>A0ACB7P858_9PEZI</name>
<proteinExistence type="predicted"/>
<accession>A0ACB7P858</accession>
<organism evidence="1 2">
    <name type="scientific">Chaetomium tenue</name>
    <dbReference type="NCBI Taxonomy" id="1854479"/>
    <lineage>
        <taxon>Eukaryota</taxon>
        <taxon>Fungi</taxon>
        <taxon>Dikarya</taxon>
        <taxon>Ascomycota</taxon>
        <taxon>Pezizomycotina</taxon>
        <taxon>Sordariomycetes</taxon>
        <taxon>Sordariomycetidae</taxon>
        <taxon>Sordariales</taxon>
        <taxon>Chaetomiaceae</taxon>
        <taxon>Chaetomium</taxon>
    </lineage>
</organism>
<dbReference type="Proteomes" id="UP000724584">
    <property type="component" value="Unassembled WGS sequence"/>
</dbReference>